<dbReference type="SMART" id="SM01400">
    <property type="entry name" value="Pribosyltran_N"/>
    <property type="match status" value="1"/>
</dbReference>
<evidence type="ECO:0000259" key="10">
    <source>
        <dbReference type="Pfam" id="PF13793"/>
    </source>
</evidence>
<evidence type="ECO:0000256" key="5">
    <source>
        <dbReference type="ARBA" id="ARBA00022741"/>
    </source>
</evidence>
<evidence type="ECO:0000256" key="7">
    <source>
        <dbReference type="ARBA" id="ARBA00022840"/>
    </source>
</evidence>
<evidence type="ECO:0000256" key="1">
    <source>
        <dbReference type="ARBA" id="ARBA00013247"/>
    </source>
</evidence>
<dbReference type="InterPro" id="IPR005946">
    <property type="entry name" value="Rib-P_diPkinase"/>
</dbReference>
<dbReference type="GO" id="GO:0004749">
    <property type="term" value="F:ribose phosphate diphosphokinase activity"/>
    <property type="evidence" value="ECO:0007669"/>
    <property type="project" value="UniProtKB-EC"/>
</dbReference>
<keyword evidence="12" id="KW-1185">Reference proteome</keyword>
<dbReference type="PANTHER" id="PTHR10210">
    <property type="entry name" value="RIBOSE-PHOSPHATE DIPHOSPHOKINASE FAMILY MEMBER"/>
    <property type="match status" value="1"/>
</dbReference>
<dbReference type="GO" id="GO:0006015">
    <property type="term" value="P:5-phosphoribose 1-diphosphate biosynthetic process"/>
    <property type="evidence" value="ECO:0007669"/>
    <property type="project" value="TreeGrafter"/>
</dbReference>
<dbReference type="FunFam" id="3.40.50.2020:FF:000007">
    <property type="entry name" value="Ribose-phosphate pyrophosphokinase"/>
    <property type="match status" value="1"/>
</dbReference>
<accession>A0A1U7HD89</accession>
<dbReference type="Proteomes" id="UP000186868">
    <property type="component" value="Unassembled WGS sequence"/>
</dbReference>
<evidence type="ECO:0000256" key="2">
    <source>
        <dbReference type="ARBA" id="ARBA00022679"/>
    </source>
</evidence>
<dbReference type="GO" id="GO:0016301">
    <property type="term" value="F:kinase activity"/>
    <property type="evidence" value="ECO:0007669"/>
    <property type="project" value="UniProtKB-KW"/>
</dbReference>
<evidence type="ECO:0000256" key="6">
    <source>
        <dbReference type="ARBA" id="ARBA00022777"/>
    </source>
</evidence>
<protein>
    <recommendedName>
        <fullName evidence="1">ribose-phosphate diphosphokinase</fullName>
        <ecNumber evidence="1">2.7.6.1</ecNumber>
    </recommendedName>
</protein>
<name>A0A1U7HD89_9CYAN</name>
<dbReference type="GO" id="GO:0000287">
    <property type="term" value="F:magnesium ion binding"/>
    <property type="evidence" value="ECO:0007669"/>
    <property type="project" value="InterPro"/>
</dbReference>
<dbReference type="InterPro" id="IPR029057">
    <property type="entry name" value="PRTase-like"/>
</dbReference>
<dbReference type="EMBL" id="MRCB01000019">
    <property type="protein sequence ID" value="OKH21557.1"/>
    <property type="molecule type" value="Genomic_DNA"/>
</dbReference>
<dbReference type="PANTHER" id="PTHR10210:SF41">
    <property type="entry name" value="RIBOSE-PHOSPHATE PYROPHOSPHOKINASE 1, CHLOROPLASTIC"/>
    <property type="match status" value="1"/>
</dbReference>
<dbReference type="InterPro" id="IPR000836">
    <property type="entry name" value="PRTase_dom"/>
</dbReference>
<keyword evidence="5" id="KW-0547">Nucleotide-binding</keyword>
<dbReference type="GO" id="GO:0005524">
    <property type="term" value="F:ATP binding"/>
    <property type="evidence" value="ECO:0007669"/>
    <property type="project" value="UniProtKB-KW"/>
</dbReference>
<dbReference type="NCBIfam" id="TIGR01251">
    <property type="entry name" value="ribP_PPkin"/>
    <property type="match status" value="1"/>
</dbReference>
<dbReference type="SUPFAM" id="SSF53271">
    <property type="entry name" value="PRTase-like"/>
    <property type="match status" value="2"/>
</dbReference>
<sequence length="310" mass="33347">MANFILLAGTANPGLANAIAQELGVQLGACVTERFPDGEVAVQLLESVRHKTVFIVQSTSPPVNDHLVELLAFADACRRAAASQIVAIVPYFGYARSDKRHGRREPISASMVAELIQVVGINQVITLDLHAPQIEGFFRIPVDSLTAVPTFCEALRDRLPPDLVVVSPDIGRLEMATHYAQQLNTSAIVLHKQRKSGTETEVTRVIGDVRDRPCLIIDDMISTGGTIARGIEALLNAGARAEMTVAATHGLFVKNARAKLAHGSIRAIFVSDSVSPSDLDWPQLHVVSIAPLLATAIRRLSIDGSLSDLF</sequence>
<dbReference type="GO" id="GO:0006164">
    <property type="term" value="P:purine nucleotide biosynthetic process"/>
    <property type="evidence" value="ECO:0007669"/>
    <property type="project" value="TreeGrafter"/>
</dbReference>
<dbReference type="RefSeq" id="WP_073600384.1">
    <property type="nucleotide sequence ID" value="NZ_MRCB01000019.1"/>
</dbReference>
<comment type="catalytic activity">
    <reaction evidence="9">
        <text>D-ribose 5-phosphate + ATP = 5-phospho-alpha-D-ribose 1-diphosphate + AMP + H(+)</text>
        <dbReference type="Rhea" id="RHEA:15609"/>
        <dbReference type="ChEBI" id="CHEBI:15378"/>
        <dbReference type="ChEBI" id="CHEBI:30616"/>
        <dbReference type="ChEBI" id="CHEBI:58017"/>
        <dbReference type="ChEBI" id="CHEBI:78346"/>
        <dbReference type="ChEBI" id="CHEBI:456215"/>
        <dbReference type="EC" id="2.7.6.1"/>
    </reaction>
</comment>
<feature type="domain" description="Ribose-phosphate pyrophosphokinase N-terminal" evidence="10">
    <location>
        <begin position="5"/>
        <end position="120"/>
    </location>
</feature>
<dbReference type="Gene3D" id="3.40.50.2020">
    <property type="match status" value="2"/>
</dbReference>
<dbReference type="InterPro" id="IPR029099">
    <property type="entry name" value="Pribosyltran_N"/>
</dbReference>
<dbReference type="NCBIfam" id="NF002320">
    <property type="entry name" value="PRK01259.1"/>
    <property type="match status" value="1"/>
</dbReference>
<organism evidence="11 12">
    <name type="scientific">Hydrococcus rivularis NIES-593</name>
    <dbReference type="NCBI Taxonomy" id="1921803"/>
    <lineage>
        <taxon>Bacteria</taxon>
        <taxon>Bacillati</taxon>
        <taxon>Cyanobacteriota</taxon>
        <taxon>Cyanophyceae</taxon>
        <taxon>Pleurocapsales</taxon>
        <taxon>Hydrococcaceae</taxon>
        <taxon>Hydrococcus</taxon>
    </lineage>
</organism>
<dbReference type="Pfam" id="PF14572">
    <property type="entry name" value="Pribosyl_synth"/>
    <property type="match status" value="1"/>
</dbReference>
<dbReference type="STRING" id="1921803.NIES593_15170"/>
<dbReference type="EC" id="2.7.6.1" evidence="1"/>
<gene>
    <name evidence="11" type="ORF">NIES593_15170</name>
</gene>
<evidence type="ECO:0000256" key="9">
    <source>
        <dbReference type="ARBA" id="ARBA00049535"/>
    </source>
</evidence>
<keyword evidence="6" id="KW-0418">Kinase</keyword>
<dbReference type="AlphaFoldDB" id="A0A1U7HD89"/>
<keyword evidence="2" id="KW-0808">Transferase</keyword>
<keyword evidence="7" id="KW-0067">ATP-binding</keyword>
<evidence type="ECO:0000256" key="4">
    <source>
        <dbReference type="ARBA" id="ARBA00022727"/>
    </source>
</evidence>
<evidence type="ECO:0000256" key="3">
    <source>
        <dbReference type="ARBA" id="ARBA00022723"/>
    </source>
</evidence>
<reference evidence="11 12" key="1">
    <citation type="submission" date="2016-11" db="EMBL/GenBank/DDBJ databases">
        <title>Draft Genome Sequences of Nine Cyanobacterial Strains from Diverse Habitats.</title>
        <authorList>
            <person name="Zhu T."/>
            <person name="Hou S."/>
            <person name="Lu X."/>
            <person name="Hess W.R."/>
        </authorList>
    </citation>
    <scope>NUCLEOTIDE SEQUENCE [LARGE SCALE GENOMIC DNA]</scope>
    <source>
        <strain evidence="11 12">NIES-593</strain>
    </source>
</reference>
<evidence type="ECO:0000313" key="11">
    <source>
        <dbReference type="EMBL" id="OKH21557.1"/>
    </source>
</evidence>
<evidence type="ECO:0000313" key="12">
    <source>
        <dbReference type="Proteomes" id="UP000186868"/>
    </source>
</evidence>
<evidence type="ECO:0000256" key="8">
    <source>
        <dbReference type="ARBA" id="ARBA00022842"/>
    </source>
</evidence>
<dbReference type="GO" id="GO:0002189">
    <property type="term" value="C:ribose phosphate diphosphokinase complex"/>
    <property type="evidence" value="ECO:0007669"/>
    <property type="project" value="TreeGrafter"/>
</dbReference>
<dbReference type="Pfam" id="PF13793">
    <property type="entry name" value="Pribosyltran_N"/>
    <property type="match status" value="1"/>
</dbReference>
<keyword evidence="4" id="KW-0545">Nucleotide biosynthesis</keyword>
<comment type="caution">
    <text evidence="11">The sequence shown here is derived from an EMBL/GenBank/DDBJ whole genome shotgun (WGS) entry which is preliminary data.</text>
</comment>
<keyword evidence="8" id="KW-0460">Magnesium</keyword>
<dbReference type="GO" id="GO:0005737">
    <property type="term" value="C:cytoplasm"/>
    <property type="evidence" value="ECO:0007669"/>
    <property type="project" value="TreeGrafter"/>
</dbReference>
<proteinExistence type="predicted"/>
<dbReference type="CDD" id="cd06223">
    <property type="entry name" value="PRTases_typeI"/>
    <property type="match status" value="1"/>
</dbReference>
<dbReference type="OrthoDB" id="9777067at2"/>
<keyword evidence="3" id="KW-0479">Metal-binding</keyword>